<accession>A0A3G2T5Y1</accession>
<evidence type="ECO:0000313" key="1">
    <source>
        <dbReference type="EMBL" id="AYO54967.1"/>
    </source>
</evidence>
<dbReference type="RefSeq" id="WP_087553799.1">
    <property type="nucleotide sequence ID" value="NZ_CP033133.1"/>
</dbReference>
<reference evidence="1 2" key="1">
    <citation type="submission" date="2018-10" db="EMBL/GenBank/DDBJ databases">
        <title>The complete genome of Acinetobacter wuhouensis strain WCHAW010062.</title>
        <authorList>
            <person name="Hu Y."/>
            <person name="Long H."/>
            <person name="Feng Y."/>
            <person name="Zong Z."/>
        </authorList>
    </citation>
    <scope>NUCLEOTIDE SEQUENCE [LARGE SCALE GENOMIC DNA]</scope>
    <source>
        <strain evidence="1 2">WCHAW010062</strain>
    </source>
</reference>
<proteinExistence type="predicted"/>
<sequence length="141" mass="16439">MKFPEAHDFEYVSEFQHWFASIENEWTDVLIPSVDAEHFPEQHLQFLKYAEPVLPELIIFGAVYVQKFSALNLGEGSLNAIRYNTFNDISYIELQYVFDQDPYHVWSAGFEKNPLQGYLIDVTTEALDYGFSAIILHREPL</sequence>
<dbReference type="Proteomes" id="UP000279962">
    <property type="component" value="Chromosome"/>
</dbReference>
<organism evidence="1 2">
    <name type="scientific">Acinetobacter wuhouensis</name>
    <dbReference type="NCBI Taxonomy" id="1879050"/>
    <lineage>
        <taxon>Bacteria</taxon>
        <taxon>Pseudomonadati</taxon>
        <taxon>Pseudomonadota</taxon>
        <taxon>Gammaproteobacteria</taxon>
        <taxon>Moraxellales</taxon>
        <taxon>Moraxellaceae</taxon>
        <taxon>Acinetobacter</taxon>
    </lineage>
</organism>
<dbReference type="EMBL" id="CP033133">
    <property type="protein sequence ID" value="AYO54967.1"/>
    <property type="molecule type" value="Genomic_DNA"/>
</dbReference>
<evidence type="ECO:0000313" key="2">
    <source>
        <dbReference type="Proteomes" id="UP000279962"/>
    </source>
</evidence>
<protein>
    <submittedName>
        <fullName evidence="1">Uncharacterized protein</fullName>
    </submittedName>
</protein>
<name>A0A3G2T5Y1_9GAMM</name>
<gene>
    <name evidence="1" type="ORF">CDG68_15485</name>
</gene>
<dbReference type="AlphaFoldDB" id="A0A3G2T5Y1"/>